<dbReference type="PANTHER" id="PTHR43236:SF1">
    <property type="entry name" value="BLL7220 PROTEIN"/>
    <property type="match status" value="1"/>
</dbReference>
<dbReference type="Gene3D" id="1.10.10.2910">
    <property type="match status" value="1"/>
</dbReference>
<evidence type="ECO:0000256" key="1">
    <source>
        <dbReference type="ARBA" id="ARBA00007227"/>
    </source>
</evidence>
<protein>
    <submittedName>
        <fullName evidence="4">XRE family transcriptional regulator</fullName>
    </submittedName>
</protein>
<dbReference type="InterPro" id="IPR001387">
    <property type="entry name" value="Cro/C1-type_HTH"/>
</dbReference>
<proteinExistence type="inferred from homology"/>
<dbReference type="InterPro" id="IPR010359">
    <property type="entry name" value="IrrE_HExxH"/>
</dbReference>
<dbReference type="Proteomes" id="UP001622690">
    <property type="component" value="Chromosome"/>
</dbReference>
<dbReference type="EMBL" id="CP108125">
    <property type="protein sequence ID" value="WTO84323.1"/>
    <property type="molecule type" value="Genomic_DNA"/>
</dbReference>
<name>A0ABZ1IVJ8_9ACTN</name>
<keyword evidence="5" id="KW-1185">Reference proteome</keyword>
<dbReference type="Gene3D" id="1.10.260.40">
    <property type="entry name" value="lambda repressor-like DNA-binding domains"/>
    <property type="match status" value="1"/>
</dbReference>
<dbReference type="InterPro" id="IPR010982">
    <property type="entry name" value="Lambda_DNA-bd_dom_sf"/>
</dbReference>
<dbReference type="SMART" id="SM00530">
    <property type="entry name" value="HTH_XRE"/>
    <property type="match status" value="1"/>
</dbReference>
<gene>
    <name evidence="4" type="ORF">OHU27_18620</name>
</gene>
<dbReference type="CDD" id="cd00093">
    <property type="entry name" value="HTH_XRE"/>
    <property type="match status" value="1"/>
</dbReference>
<dbReference type="PANTHER" id="PTHR43236">
    <property type="entry name" value="ANTITOXIN HIGA1"/>
    <property type="match status" value="1"/>
</dbReference>
<reference evidence="4 5" key="1">
    <citation type="submission" date="2022-10" db="EMBL/GenBank/DDBJ databases">
        <title>The complete genomes of actinobacterial strains from the NBC collection.</title>
        <authorList>
            <person name="Joergensen T.S."/>
            <person name="Alvarez Arevalo M."/>
            <person name="Sterndorff E.B."/>
            <person name="Faurdal D."/>
            <person name="Vuksanovic O."/>
            <person name="Mourched A.-S."/>
            <person name="Charusanti P."/>
            <person name="Shaw S."/>
            <person name="Blin K."/>
            <person name="Weber T."/>
        </authorList>
    </citation>
    <scope>NUCLEOTIDE SEQUENCE [LARGE SCALE GENOMIC DNA]</scope>
    <source>
        <strain evidence="4 5">NBC_00206</strain>
    </source>
</reference>
<feature type="domain" description="HTH cro/C1-type" evidence="3">
    <location>
        <begin position="7"/>
        <end position="61"/>
    </location>
</feature>
<accession>A0ABZ1IVJ8</accession>
<dbReference type="Pfam" id="PF01381">
    <property type="entry name" value="HTH_3"/>
    <property type="match status" value="1"/>
</dbReference>
<evidence type="ECO:0000313" key="5">
    <source>
        <dbReference type="Proteomes" id="UP001622690"/>
    </source>
</evidence>
<evidence type="ECO:0000313" key="4">
    <source>
        <dbReference type="EMBL" id="WTO84323.1"/>
    </source>
</evidence>
<dbReference type="InterPro" id="IPR052345">
    <property type="entry name" value="Rad_response_metalloprotease"/>
</dbReference>
<feature type="region of interest" description="Disordered" evidence="2">
    <location>
        <begin position="356"/>
        <end position="378"/>
    </location>
</feature>
<dbReference type="SUPFAM" id="SSF47413">
    <property type="entry name" value="lambda repressor-like DNA-binding domains"/>
    <property type="match status" value="1"/>
</dbReference>
<comment type="similarity">
    <text evidence="1">Belongs to the short-chain fatty acyl-CoA assimilation regulator (ScfR) family.</text>
</comment>
<organism evidence="4 5">
    <name type="scientific">Streptomyces nigra</name>
    <dbReference type="NCBI Taxonomy" id="1827580"/>
    <lineage>
        <taxon>Bacteria</taxon>
        <taxon>Bacillati</taxon>
        <taxon>Actinomycetota</taxon>
        <taxon>Actinomycetes</taxon>
        <taxon>Kitasatosporales</taxon>
        <taxon>Streptomycetaceae</taxon>
        <taxon>Streptomyces</taxon>
    </lineage>
</organism>
<dbReference type="Pfam" id="PF06114">
    <property type="entry name" value="Peptidase_M78"/>
    <property type="match status" value="1"/>
</dbReference>
<evidence type="ECO:0000259" key="3">
    <source>
        <dbReference type="PROSITE" id="PS50943"/>
    </source>
</evidence>
<dbReference type="PROSITE" id="PS50943">
    <property type="entry name" value="HTH_CROC1"/>
    <property type="match status" value="1"/>
</dbReference>
<dbReference type="RefSeq" id="WP_406258060.1">
    <property type="nucleotide sequence ID" value="NZ_CP108125.1"/>
</dbReference>
<sequence>MVTPSRITLARKRRGMTIVELSRKVDISAQSLSNYEHGRQHPSDETLDRISDVLGFPLEFFSSPELEEIPSGSVAFRARSKLTAGRRDVALSVGRLALELDAEISQRFRLPDTDIPSLDKPDPESAAEMVRSRWGLGQAPIPNMVHLLESKGVRVFSLAPEYSEIDAFSFWHQEKPFVFLNTLKSAERGRFDAAHELGHLVMHGPVRSLVGPEAEQEANAFASAFLMPRRSVVAHMPKAPFTDQILKGRRIWKVAALALAYRLHDLEMLSDWQYRNVIVELSKRGYRTGEPGGIQRETSQVFTKVFKALRARGISAADIAAEINLEPDELSKYVFGLTLTSQEGEGLRTAAPRPALKLISSNGDKKPVGGKARRAVRG</sequence>
<evidence type="ECO:0000256" key="2">
    <source>
        <dbReference type="SAM" id="MobiDB-lite"/>
    </source>
</evidence>